<evidence type="ECO:0000313" key="2">
    <source>
        <dbReference type="EMBL" id="TXS89890.1"/>
    </source>
</evidence>
<feature type="domain" description="HTH luxR-type" evidence="1">
    <location>
        <begin position="310"/>
        <end position="367"/>
    </location>
</feature>
<name>A0A5C8ZQG1_9GAMM</name>
<dbReference type="RefSeq" id="WP_148070139.1">
    <property type="nucleotide sequence ID" value="NZ_VRZA01000009.1"/>
</dbReference>
<keyword evidence="3" id="KW-1185">Reference proteome</keyword>
<dbReference type="GO" id="GO:0006355">
    <property type="term" value="P:regulation of DNA-templated transcription"/>
    <property type="evidence" value="ECO:0007669"/>
    <property type="project" value="InterPro"/>
</dbReference>
<accession>A0A5C8ZQG1</accession>
<sequence>MNLQYVKLIETLYESTIDPDRISTFLEKMSELTESAVGGIYCRDESARNRGFLSSYGIPAGELTVRERDAEFHREVGRHMTPPPRSGSISYTQDLLPGKRLHNEKLYSHFLQPQGLEQASCLYIEHGERHCLTASFMRQSGDGHYREKDKILFSRIMPHLQRSFRLKRHTASLPTGFAPAWEMLDLLPYGVVVFSSRHEVIYLNPQAEKMTFDNDGLALHTSHLSAHRSAENQKLRSLLRHTIDSTGDTAEPLAGGDLLVSRPSGKRAYSLMIHPLTPSAYDGDDYPAAIVILQDHEQVCEAQLARMRALYDLTAAESRVANEIMQGRSLEACAEHLGHSVSTSRNLLKRVFAKTGTGRQNELVSLLLRSPLGLRNEAS</sequence>
<dbReference type="Gene3D" id="1.10.10.10">
    <property type="entry name" value="Winged helix-like DNA-binding domain superfamily/Winged helix DNA-binding domain"/>
    <property type="match status" value="1"/>
</dbReference>
<evidence type="ECO:0000313" key="3">
    <source>
        <dbReference type="Proteomes" id="UP000321039"/>
    </source>
</evidence>
<gene>
    <name evidence="2" type="ORF">FV139_19380</name>
</gene>
<dbReference type="InterPro" id="IPR016032">
    <property type="entry name" value="Sig_transdc_resp-reg_C-effctor"/>
</dbReference>
<dbReference type="SMART" id="SM00421">
    <property type="entry name" value="HTH_LUXR"/>
    <property type="match status" value="1"/>
</dbReference>
<protein>
    <submittedName>
        <fullName evidence="2">Helix-turn-helix transcriptional regulator</fullName>
    </submittedName>
</protein>
<reference evidence="2 3" key="1">
    <citation type="submission" date="2019-08" db="EMBL/GenBank/DDBJ databases">
        <title>Parahaliea maris sp. nov., isolated from the surface seawater.</title>
        <authorList>
            <person name="Liu Y."/>
        </authorList>
    </citation>
    <scope>NUCLEOTIDE SEQUENCE [LARGE SCALE GENOMIC DNA]</scope>
    <source>
        <strain evidence="2 3">HSLHS9</strain>
    </source>
</reference>
<organism evidence="2 3">
    <name type="scientific">Parahaliea maris</name>
    <dbReference type="NCBI Taxonomy" id="2716870"/>
    <lineage>
        <taxon>Bacteria</taxon>
        <taxon>Pseudomonadati</taxon>
        <taxon>Pseudomonadota</taxon>
        <taxon>Gammaproteobacteria</taxon>
        <taxon>Cellvibrionales</taxon>
        <taxon>Halieaceae</taxon>
        <taxon>Parahaliea</taxon>
    </lineage>
</organism>
<dbReference type="EMBL" id="VRZA01000009">
    <property type="protein sequence ID" value="TXS89890.1"/>
    <property type="molecule type" value="Genomic_DNA"/>
</dbReference>
<dbReference type="Proteomes" id="UP000321039">
    <property type="component" value="Unassembled WGS sequence"/>
</dbReference>
<evidence type="ECO:0000259" key="1">
    <source>
        <dbReference type="SMART" id="SM00421"/>
    </source>
</evidence>
<dbReference type="GO" id="GO:0003677">
    <property type="term" value="F:DNA binding"/>
    <property type="evidence" value="ECO:0007669"/>
    <property type="project" value="InterPro"/>
</dbReference>
<comment type="caution">
    <text evidence="2">The sequence shown here is derived from an EMBL/GenBank/DDBJ whole genome shotgun (WGS) entry which is preliminary data.</text>
</comment>
<dbReference type="InterPro" id="IPR000792">
    <property type="entry name" value="Tscrpt_reg_LuxR_C"/>
</dbReference>
<dbReference type="AlphaFoldDB" id="A0A5C8ZQG1"/>
<dbReference type="SUPFAM" id="SSF46894">
    <property type="entry name" value="C-terminal effector domain of the bipartite response regulators"/>
    <property type="match status" value="1"/>
</dbReference>
<proteinExistence type="predicted"/>
<dbReference type="InterPro" id="IPR036388">
    <property type="entry name" value="WH-like_DNA-bd_sf"/>
</dbReference>